<feature type="transmembrane region" description="Helical" evidence="1">
    <location>
        <begin position="72"/>
        <end position="93"/>
    </location>
</feature>
<dbReference type="InterPro" id="IPR058349">
    <property type="entry name" value="DUF8036"/>
</dbReference>
<evidence type="ECO:0000313" key="2">
    <source>
        <dbReference type="EMBL" id="AWB28621.1"/>
    </source>
</evidence>
<name>A0A2R4X492_9EURY</name>
<keyword evidence="1" id="KW-0472">Membrane</keyword>
<feature type="transmembrane region" description="Helical" evidence="1">
    <location>
        <begin position="6"/>
        <end position="27"/>
    </location>
</feature>
<dbReference type="EMBL" id="CP028858">
    <property type="protein sequence ID" value="AWB28621.1"/>
    <property type="molecule type" value="Genomic_DNA"/>
</dbReference>
<dbReference type="Proteomes" id="UP000244727">
    <property type="component" value="Chromosome"/>
</dbReference>
<sequence length="96" mass="10373">MTPWLMAATALSGLNVLLLAALAVIWGRNYRQFQSPMTLGLLTFAVVLAVENVIALYFFFSMGMLYADSGTAQAAVLAMRTLQFIALVVLTAVTAR</sequence>
<feature type="transmembrane region" description="Helical" evidence="1">
    <location>
        <begin position="39"/>
        <end position="60"/>
    </location>
</feature>
<keyword evidence="1" id="KW-0812">Transmembrane</keyword>
<gene>
    <name evidence="2" type="ORF">HARCEL1_03975</name>
</gene>
<protein>
    <submittedName>
        <fullName evidence="2">Uncharacterized protein</fullName>
    </submittedName>
</protein>
<evidence type="ECO:0000256" key="1">
    <source>
        <dbReference type="SAM" id="Phobius"/>
    </source>
</evidence>
<organism evidence="2 3">
    <name type="scientific">Halococcoides cellulosivorans</name>
    <dbReference type="NCBI Taxonomy" id="1679096"/>
    <lineage>
        <taxon>Archaea</taxon>
        <taxon>Methanobacteriati</taxon>
        <taxon>Methanobacteriota</taxon>
        <taxon>Stenosarchaea group</taxon>
        <taxon>Halobacteria</taxon>
        <taxon>Halobacteriales</taxon>
        <taxon>Haloarculaceae</taxon>
        <taxon>Halococcoides</taxon>
    </lineage>
</organism>
<reference evidence="2 3" key="1">
    <citation type="submission" date="2018-04" db="EMBL/GenBank/DDBJ databases">
        <title>Halococcoides cellulosivorans gen. nov., sp. nov., an extremely halophilic cellulose-utilizing haloarchaeon from hypersaline lakes.</title>
        <authorList>
            <person name="Sorokin D.Y."/>
            <person name="Toshchakov S.V."/>
            <person name="Samarov N.I."/>
            <person name="Korzhenkov A."/>
            <person name="Kublanov I.V."/>
        </authorList>
    </citation>
    <scope>NUCLEOTIDE SEQUENCE [LARGE SCALE GENOMIC DNA]</scope>
    <source>
        <strain evidence="2 3">HArcel1</strain>
    </source>
</reference>
<proteinExistence type="predicted"/>
<dbReference type="KEGG" id="harc:HARCEL1_03975"/>
<dbReference type="AlphaFoldDB" id="A0A2R4X492"/>
<evidence type="ECO:0000313" key="3">
    <source>
        <dbReference type="Proteomes" id="UP000244727"/>
    </source>
</evidence>
<keyword evidence="1" id="KW-1133">Transmembrane helix</keyword>
<keyword evidence="3" id="KW-1185">Reference proteome</keyword>
<dbReference type="Pfam" id="PF26119">
    <property type="entry name" value="DUF8036"/>
    <property type="match status" value="1"/>
</dbReference>
<accession>A0A2R4X492</accession>